<dbReference type="AlphaFoldDB" id="A0A851GDQ0"/>
<dbReference type="SUPFAM" id="SSF51445">
    <property type="entry name" value="(Trans)glycosidases"/>
    <property type="match status" value="1"/>
</dbReference>
<accession>A0A851GDQ0</accession>
<keyword evidence="4 8" id="KW-0378">Hydrolase</keyword>
<evidence type="ECO:0000256" key="5">
    <source>
        <dbReference type="ARBA" id="ARBA00023295"/>
    </source>
</evidence>
<dbReference type="GO" id="GO:0004563">
    <property type="term" value="F:beta-N-acetylhexosaminidase activity"/>
    <property type="evidence" value="ECO:0007669"/>
    <property type="project" value="UniProtKB-EC"/>
</dbReference>
<dbReference type="Proteomes" id="UP000557872">
    <property type="component" value="Unassembled WGS sequence"/>
</dbReference>
<dbReference type="InterPro" id="IPR017853">
    <property type="entry name" value="GH"/>
</dbReference>
<dbReference type="SUPFAM" id="SSF49785">
    <property type="entry name" value="Galactose-binding domain-like"/>
    <property type="match status" value="1"/>
</dbReference>
<evidence type="ECO:0000256" key="3">
    <source>
        <dbReference type="ARBA" id="ARBA00012663"/>
    </source>
</evidence>
<dbReference type="InterPro" id="IPR015883">
    <property type="entry name" value="Glyco_hydro_20_cat"/>
</dbReference>
<proteinExistence type="inferred from homology"/>
<evidence type="ECO:0000256" key="4">
    <source>
        <dbReference type="ARBA" id="ARBA00022801"/>
    </source>
</evidence>
<keyword evidence="9" id="KW-1185">Reference proteome</keyword>
<dbReference type="PRINTS" id="PR00738">
    <property type="entry name" value="GLHYDRLASE20"/>
</dbReference>
<dbReference type="Pfam" id="PF08305">
    <property type="entry name" value="NPCBM"/>
    <property type="match status" value="1"/>
</dbReference>
<protein>
    <recommendedName>
        <fullName evidence="3">beta-N-acetylhexosaminidase</fullName>
        <ecNumber evidence="3">3.2.1.52</ecNumber>
    </recommendedName>
</protein>
<comment type="catalytic activity">
    <reaction evidence="1">
        <text>Hydrolysis of terminal non-reducing N-acetyl-D-hexosamine residues in N-acetyl-beta-D-hexosaminides.</text>
        <dbReference type="EC" id="3.2.1.52"/>
    </reaction>
</comment>
<dbReference type="Gene3D" id="3.20.20.80">
    <property type="entry name" value="Glycosidases"/>
    <property type="match status" value="1"/>
</dbReference>
<dbReference type="InterPro" id="IPR029018">
    <property type="entry name" value="Hex-like_dom2"/>
</dbReference>
<organism evidence="8 9">
    <name type="scientific">Oceaniferula marina</name>
    <dbReference type="NCBI Taxonomy" id="2748318"/>
    <lineage>
        <taxon>Bacteria</taxon>
        <taxon>Pseudomonadati</taxon>
        <taxon>Verrucomicrobiota</taxon>
        <taxon>Verrucomicrobiia</taxon>
        <taxon>Verrucomicrobiales</taxon>
        <taxon>Verrucomicrobiaceae</taxon>
        <taxon>Oceaniferula</taxon>
    </lineage>
</organism>
<evidence type="ECO:0000256" key="6">
    <source>
        <dbReference type="PIRSR" id="PIRSR625705-1"/>
    </source>
</evidence>
<keyword evidence="5" id="KW-0326">Glycosidase</keyword>
<dbReference type="EMBL" id="JACBAZ010000002">
    <property type="protein sequence ID" value="NWK55062.1"/>
    <property type="molecule type" value="Genomic_DNA"/>
</dbReference>
<dbReference type="Pfam" id="PF02838">
    <property type="entry name" value="Glyco_hydro_20b"/>
    <property type="match status" value="1"/>
</dbReference>
<name>A0A851GDQ0_9BACT</name>
<comment type="caution">
    <text evidence="8">The sequence shown here is derived from an EMBL/GenBank/DDBJ whole genome shotgun (WGS) entry which is preliminary data.</text>
</comment>
<dbReference type="Gene3D" id="3.30.379.10">
    <property type="entry name" value="Chitobiase/beta-hexosaminidase domain 2-like"/>
    <property type="match status" value="1"/>
</dbReference>
<dbReference type="Gene3D" id="2.60.120.1060">
    <property type="entry name" value="NPCBM/NEW2 domain"/>
    <property type="match status" value="1"/>
</dbReference>
<gene>
    <name evidence="8" type="ORF">HW115_05540</name>
</gene>
<dbReference type="GO" id="GO:0030203">
    <property type="term" value="P:glycosaminoglycan metabolic process"/>
    <property type="evidence" value="ECO:0007669"/>
    <property type="project" value="TreeGrafter"/>
</dbReference>
<dbReference type="Pfam" id="PF00728">
    <property type="entry name" value="Glyco_hydro_20"/>
    <property type="match status" value="1"/>
</dbReference>
<dbReference type="InterPro" id="IPR013222">
    <property type="entry name" value="Glyco_hyd_98_carb-bd"/>
</dbReference>
<dbReference type="InterPro" id="IPR025705">
    <property type="entry name" value="Beta_hexosaminidase_sua/sub"/>
</dbReference>
<dbReference type="InterPro" id="IPR008979">
    <property type="entry name" value="Galactose-bd-like_sf"/>
</dbReference>
<dbReference type="InterPro" id="IPR015882">
    <property type="entry name" value="HEX_bac_N"/>
</dbReference>
<evidence type="ECO:0000256" key="1">
    <source>
        <dbReference type="ARBA" id="ARBA00001231"/>
    </source>
</evidence>
<evidence type="ECO:0000259" key="7">
    <source>
        <dbReference type="SMART" id="SM00776"/>
    </source>
</evidence>
<dbReference type="EC" id="3.2.1.52" evidence="3"/>
<evidence type="ECO:0000313" key="8">
    <source>
        <dbReference type="EMBL" id="NWK55062.1"/>
    </source>
</evidence>
<dbReference type="GO" id="GO:0016020">
    <property type="term" value="C:membrane"/>
    <property type="evidence" value="ECO:0007669"/>
    <property type="project" value="TreeGrafter"/>
</dbReference>
<feature type="active site" description="Proton donor" evidence="6">
    <location>
        <position position="446"/>
    </location>
</feature>
<sequence length="819" mass="92601">MKTILSTLFGLIMLLHGQSAEQTKHLDTLKLSGFHSGWGKTQKNKNINGKPLSVDGKVYERGLGTHAEFYGKIRLHQTASRFQAVVGVDDGSTGQVEFQIKLDGKVAWESGILKKGDTGKQVDLELKGAELMELIVTDGGNTIGSDHANWCDAKILYTGEAPAVSLYGEWQWITPKEELAKAKAALIPYPVNARWGEGVFSSRQLTVTSATEEQAQNAINALKRYGKAHRISIKTGKFANVSLKIGTVKESSSKEAYHLNVSPKGISIVANDSAGLFYGVQTLRQLASVKHGKVAVPFCSIVDYPAFKIRGFMHDVGRNFISIDELKKQIDMMVLYKLNVFHFHPTENEGYRVESKKYPKLNSPEAMSRWQGKYYTAAELKDLVAYCKEREMMVLPELDMPGHSAYFNKVFGFGMQSDDGVRVLKELIDEWIEIFDAPMFHLGTDEVRLTRPTFVAEMTKYIRAKGKKTLSWHHGLHPYDGETIHQLWNAPRDQNPIIDSRGYVNVDDPITQARAYFFTQYCDVAKGNDQSLGGILCYWPDEPVVNEDVEMRIAPVYSSIVAFGERIWQGNPNDWPTGHKEFAYDGNTPINGGRHQAFTEFEQRLIVHREKFFKPFRPEHFPYVQNAQIQWKVIGPFANNGDANAVFGPEKEINESYTVNGETMEWQQTWGGTVNMADLFSEGGKGVAHTGYALTHVYSPKAMKVKAWINFSRKYLAWPQGRNPEQGHWACEGSRVWINDKEVKPPKWEKPGRYRAPVTEESYIYRQPQTLTLKKGWNKVMFKATDLFEPWTVSFLPIQLDGKGFTEVEGLKFSTDPKD</sequence>
<feature type="domain" description="Glycosyl hydrolase family 98 putative carbohydrate-binding module" evidence="7">
    <location>
        <begin position="20"/>
        <end position="157"/>
    </location>
</feature>
<dbReference type="PANTHER" id="PTHR22600">
    <property type="entry name" value="BETA-HEXOSAMINIDASE"/>
    <property type="match status" value="1"/>
</dbReference>
<dbReference type="RefSeq" id="WP_178931603.1">
    <property type="nucleotide sequence ID" value="NZ_JACBAZ010000002.1"/>
</dbReference>
<evidence type="ECO:0000313" key="9">
    <source>
        <dbReference type="Proteomes" id="UP000557872"/>
    </source>
</evidence>
<dbReference type="SUPFAM" id="SSF55545">
    <property type="entry name" value="beta-N-acetylhexosaminidase-like domain"/>
    <property type="match status" value="1"/>
</dbReference>
<comment type="similarity">
    <text evidence="2">Belongs to the glycosyl hydrolase 20 family.</text>
</comment>
<dbReference type="GO" id="GO:0005975">
    <property type="term" value="P:carbohydrate metabolic process"/>
    <property type="evidence" value="ECO:0007669"/>
    <property type="project" value="InterPro"/>
</dbReference>
<reference evidence="8 9" key="1">
    <citation type="submission" date="2020-07" db="EMBL/GenBank/DDBJ databases">
        <title>Roseicoccus Jingziensis gen. nov., sp. nov., isolated from coastal seawater.</title>
        <authorList>
            <person name="Feng X."/>
        </authorList>
    </citation>
    <scope>NUCLEOTIDE SEQUENCE [LARGE SCALE GENOMIC DNA]</scope>
    <source>
        <strain evidence="8 9">N1E253</strain>
    </source>
</reference>
<dbReference type="PANTHER" id="PTHR22600:SF57">
    <property type="entry name" value="BETA-N-ACETYLHEXOSAMINIDASE"/>
    <property type="match status" value="1"/>
</dbReference>
<dbReference type="InterPro" id="IPR038637">
    <property type="entry name" value="NPCBM_sf"/>
</dbReference>
<dbReference type="SMART" id="SM00776">
    <property type="entry name" value="NPCBM"/>
    <property type="match status" value="1"/>
</dbReference>
<evidence type="ECO:0000256" key="2">
    <source>
        <dbReference type="ARBA" id="ARBA00006285"/>
    </source>
</evidence>